<feature type="chain" id="PRO_5023097386" evidence="1">
    <location>
        <begin position="21"/>
        <end position="126"/>
    </location>
</feature>
<organism evidence="2 3">
    <name type="scientific">Piscinibacter aquaticus</name>
    <dbReference type="NCBI Taxonomy" id="392597"/>
    <lineage>
        <taxon>Bacteria</taxon>
        <taxon>Pseudomonadati</taxon>
        <taxon>Pseudomonadota</taxon>
        <taxon>Betaproteobacteria</taxon>
        <taxon>Burkholderiales</taxon>
        <taxon>Sphaerotilaceae</taxon>
        <taxon>Piscinibacter</taxon>
    </lineage>
</organism>
<dbReference type="Proteomes" id="UP000321832">
    <property type="component" value="Unassembled WGS sequence"/>
</dbReference>
<evidence type="ECO:0000256" key="1">
    <source>
        <dbReference type="SAM" id="SignalP"/>
    </source>
</evidence>
<evidence type="ECO:0000313" key="2">
    <source>
        <dbReference type="EMBL" id="TXC66828.1"/>
    </source>
</evidence>
<accession>A0A5C6U547</accession>
<sequence length="126" mass="13585">MYRCFAALLASLLISGGAFAQSLRAFTPNALRGTIEVLQSPEVALNGKPARLAASARIFGPDNLIKVPASIVGQKLVVNYTLDGQGFVRDVWVLTESEAAKKPWPTTAAEAQARRFDSVSQVWIKP</sequence>
<name>A0A5C6U547_9BURK</name>
<protein>
    <submittedName>
        <fullName evidence="2">Uncharacterized protein</fullName>
    </submittedName>
</protein>
<dbReference type="AlphaFoldDB" id="A0A5C6U547"/>
<evidence type="ECO:0000313" key="3">
    <source>
        <dbReference type="Proteomes" id="UP000321832"/>
    </source>
</evidence>
<comment type="caution">
    <text evidence="2">The sequence shown here is derived from an EMBL/GenBank/DDBJ whole genome shotgun (WGS) entry which is preliminary data.</text>
</comment>
<feature type="signal peptide" evidence="1">
    <location>
        <begin position="1"/>
        <end position="20"/>
    </location>
</feature>
<gene>
    <name evidence="2" type="ORF">FSC37_16540</name>
</gene>
<keyword evidence="1" id="KW-0732">Signal</keyword>
<reference evidence="2 3" key="1">
    <citation type="submission" date="2019-08" db="EMBL/GenBank/DDBJ databases">
        <authorList>
            <person name="Khan S.A."/>
            <person name="Jeon C.O."/>
            <person name="Jeong S.E."/>
        </authorList>
    </citation>
    <scope>NUCLEOTIDE SEQUENCE [LARGE SCALE GENOMIC DNA]</scope>
    <source>
        <strain evidence="3">IMCC1728</strain>
    </source>
</reference>
<keyword evidence="3" id="KW-1185">Reference proteome</keyword>
<proteinExistence type="predicted"/>
<dbReference type="EMBL" id="VOPW01000001">
    <property type="protein sequence ID" value="TXC66828.1"/>
    <property type="molecule type" value="Genomic_DNA"/>
</dbReference>